<dbReference type="Proteomes" id="UP000499080">
    <property type="component" value="Unassembled WGS sequence"/>
</dbReference>
<keyword evidence="3" id="KW-1185">Reference proteome</keyword>
<organism evidence="2 3">
    <name type="scientific">Araneus ventricosus</name>
    <name type="common">Orbweaver spider</name>
    <name type="synonym">Epeira ventricosa</name>
    <dbReference type="NCBI Taxonomy" id="182803"/>
    <lineage>
        <taxon>Eukaryota</taxon>
        <taxon>Metazoa</taxon>
        <taxon>Ecdysozoa</taxon>
        <taxon>Arthropoda</taxon>
        <taxon>Chelicerata</taxon>
        <taxon>Arachnida</taxon>
        <taxon>Araneae</taxon>
        <taxon>Araneomorphae</taxon>
        <taxon>Entelegynae</taxon>
        <taxon>Araneoidea</taxon>
        <taxon>Araneidae</taxon>
        <taxon>Araneus</taxon>
    </lineage>
</organism>
<evidence type="ECO:0000313" key="3">
    <source>
        <dbReference type="Proteomes" id="UP000499080"/>
    </source>
</evidence>
<name>A0A4Y2WHP1_ARAVE</name>
<reference evidence="2 3" key="1">
    <citation type="journal article" date="2019" name="Sci. Rep.">
        <title>Orb-weaving spider Araneus ventricosus genome elucidates the spidroin gene catalogue.</title>
        <authorList>
            <person name="Kono N."/>
            <person name="Nakamura H."/>
            <person name="Ohtoshi R."/>
            <person name="Moran D.A.P."/>
            <person name="Shinohara A."/>
            <person name="Yoshida Y."/>
            <person name="Fujiwara M."/>
            <person name="Mori M."/>
            <person name="Tomita M."/>
            <person name="Arakawa K."/>
        </authorList>
    </citation>
    <scope>NUCLEOTIDE SEQUENCE [LARGE SCALE GENOMIC DNA]</scope>
</reference>
<evidence type="ECO:0000256" key="1">
    <source>
        <dbReference type="SAM" id="MobiDB-lite"/>
    </source>
</evidence>
<sequence length="84" mass="9289">MKESNRSAECGNNGSTFFPSGKQNRCNDQVIHCGQIKPYAPEGMAALEHTWVYLGSLSDHALTLPPKRGSEWRQNPSCVGREDP</sequence>
<comment type="caution">
    <text evidence="2">The sequence shown here is derived from an EMBL/GenBank/DDBJ whole genome shotgun (WGS) entry which is preliminary data.</text>
</comment>
<evidence type="ECO:0000313" key="2">
    <source>
        <dbReference type="EMBL" id="GBO35517.1"/>
    </source>
</evidence>
<accession>A0A4Y2WHP1</accession>
<dbReference type="AlphaFoldDB" id="A0A4Y2WHP1"/>
<protein>
    <submittedName>
        <fullName evidence="2">Uncharacterized protein</fullName>
    </submittedName>
</protein>
<gene>
    <name evidence="2" type="ORF">AVEN_63390_1</name>
</gene>
<feature type="compositionally biased region" description="Polar residues" evidence="1">
    <location>
        <begin position="10"/>
        <end position="24"/>
    </location>
</feature>
<dbReference type="EMBL" id="BGPR01059494">
    <property type="protein sequence ID" value="GBO35517.1"/>
    <property type="molecule type" value="Genomic_DNA"/>
</dbReference>
<feature type="region of interest" description="Disordered" evidence="1">
    <location>
        <begin position="1"/>
        <end position="24"/>
    </location>
</feature>
<proteinExistence type="predicted"/>
<feature type="region of interest" description="Disordered" evidence="1">
    <location>
        <begin position="64"/>
        <end position="84"/>
    </location>
</feature>